<accession>I0KCK8</accession>
<evidence type="ECO:0000256" key="1">
    <source>
        <dbReference type="SAM" id="SignalP"/>
    </source>
</evidence>
<keyword evidence="3" id="KW-1185">Reference proteome</keyword>
<feature type="signal peptide" evidence="1">
    <location>
        <begin position="1"/>
        <end position="23"/>
    </location>
</feature>
<dbReference type="Proteomes" id="UP000011058">
    <property type="component" value="Chromosome"/>
</dbReference>
<dbReference type="PATRIC" id="fig|1166018.3.peg.800"/>
<dbReference type="AlphaFoldDB" id="I0KCK8"/>
<reference evidence="2 3" key="1">
    <citation type="journal article" date="2012" name="J. Bacteriol.">
        <title>Genome Sequence of Fibrella aestuarina BUZ 2T, a Filamentous Marine Bacterium.</title>
        <authorList>
            <person name="Filippini M."/>
            <person name="Qi W."/>
            <person name="Blom J."/>
            <person name="Goesmann A."/>
            <person name="Smits T.H."/>
            <person name="Bagheri H.C."/>
        </authorList>
    </citation>
    <scope>NUCLEOTIDE SEQUENCE [LARGE SCALE GENOMIC DNA]</scope>
    <source>
        <strain evidence="3">BUZ 2T</strain>
    </source>
</reference>
<dbReference type="OrthoDB" id="950606at2"/>
<dbReference type="RefSeq" id="WP_015332960.1">
    <property type="nucleotide sequence ID" value="NC_020054.1"/>
</dbReference>
<protein>
    <submittedName>
        <fullName evidence="2">Uncharacterized protein</fullName>
    </submittedName>
</protein>
<proteinExistence type="predicted"/>
<name>I0KCK8_9BACT</name>
<dbReference type="HOGENOM" id="CLU_1270723_0_0_10"/>
<keyword evidence="1" id="KW-0732">Signal</keyword>
<evidence type="ECO:0000313" key="2">
    <source>
        <dbReference type="EMBL" id="CCH01861.1"/>
    </source>
</evidence>
<dbReference type="EMBL" id="HE796683">
    <property type="protein sequence ID" value="CCH01861.1"/>
    <property type="molecule type" value="Genomic_DNA"/>
</dbReference>
<evidence type="ECO:0000313" key="3">
    <source>
        <dbReference type="Proteomes" id="UP000011058"/>
    </source>
</evidence>
<organism evidence="2 3">
    <name type="scientific">Fibrella aestuarina BUZ 2</name>
    <dbReference type="NCBI Taxonomy" id="1166018"/>
    <lineage>
        <taxon>Bacteria</taxon>
        <taxon>Pseudomonadati</taxon>
        <taxon>Bacteroidota</taxon>
        <taxon>Cytophagia</taxon>
        <taxon>Cytophagales</taxon>
        <taxon>Spirosomataceae</taxon>
        <taxon>Fibrella</taxon>
    </lineage>
</organism>
<gene>
    <name evidence="2" type="ORF">FAES_3855</name>
</gene>
<feature type="chain" id="PRO_5003630073" evidence="1">
    <location>
        <begin position="24"/>
        <end position="217"/>
    </location>
</feature>
<dbReference type="KEGG" id="fae:FAES_3855"/>
<dbReference type="STRING" id="1166018.FAES_3855"/>
<sequence>MNYLLGLLLVGSLLASRPAPSSASDPHDTRPCKTVDGKDRPYPCEFQIFAINILGKKKEVVATLKPGNATVSLPGSQAVIVAQNSGLKSFVYQASLVFRRINVPSFSPKPVPVNFPTLSFYTISTAKVDYPLDTKELTLVNRVNVNPAVPPPTIRSNQVAFTLQLDYAPNGGGVQNPVKYVQIANPITFAKFPASVVHCRDRAEAFMAFYVSVDPNK</sequence>
<dbReference type="eggNOG" id="ENOG5032TBU">
    <property type="taxonomic scope" value="Bacteria"/>
</dbReference>